<dbReference type="InterPro" id="IPR032886">
    <property type="entry name" value="DusC"/>
</dbReference>
<dbReference type="Gene3D" id="1.20.225.30">
    <property type="entry name" value="Dihydrouridine synthase, C-terminal recognition domain"/>
    <property type="match status" value="1"/>
</dbReference>
<dbReference type="InterPro" id="IPR035587">
    <property type="entry name" value="DUS-like_FMN-bd"/>
</dbReference>
<evidence type="ECO:0000313" key="12">
    <source>
        <dbReference type="Proteomes" id="UP001202134"/>
    </source>
</evidence>
<dbReference type="Proteomes" id="UP001202134">
    <property type="component" value="Unassembled WGS sequence"/>
</dbReference>
<evidence type="ECO:0000256" key="9">
    <source>
        <dbReference type="PIRNR" id="PIRNR006621"/>
    </source>
</evidence>
<keyword evidence="6 8" id="KW-0694">RNA-binding</keyword>
<evidence type="ECO:0000256" key="2">
    <source>
        <dbReference type="ARBA" id="ARBA00022630"/>
    </source>
</evidence>
<dbReference type="PANTHER" id="PTHR11082:SF26">
    <property type="entry name" value="TRNA-DIHYDROURIDINE(16) SYNTHASE"/>
    <property type="match status" value="1"/>
</dbReference>
<dbReference type="HAMAP" id="MF_02043">
    <property type="entry name" value="DusC_subfam"/>
    <property type="match status" value="1"/>
</dbReference>
<evidence type="ECO:0000256" key="5">
    <source>
        <dbReference type="ARBA" id="ARBA00022857"/>
    </source>
</evidence>
<dbReference type="RefSeq" id="WP_248954782.1">
    <property type="nucleotide sequence ID" value="NZ_JAKIKU010000001.1"/>
</dbReference>
<comment type="similarity">
    <text evidence="9">Belongs to the dus family.</text>
</comment>
<feature type="domain" description="DUS-like FMN-binding" evidence="10">
    <location>
        <begin position="5"/>
        <end position="246"/>
    </location>
</feature>
<comment type="similarity">
    <text evidence="8">Belongs to the Dus family. DusC subfamily.</text>
</comment>
<evidence type="ECO:0000256" key="7">
    <source>
        <dbReference type="ARBA" id="ARBA00023002"/>
    </source>
</evidence>
<feature type="binding site" evidence="8">
    <location>
        <position position="68"/>
    </location>
    <ligand>
        <name>FMN</name>
        <dbReference type="ChEBI" id="CHEBI:58210"/>
    </ligand>
</feature>
<evidence type="ECO:0000259" key="10">
    <source>
        <dbReference type="Pfam" id="PF01207"/>
    </source>
</evidence>
<comment type="catalytic activity">
    <reaction evidence="8">
        <text>5,6-dihydrouridine(16) in tRNA + NADP(+) = uridine(16) in tRNA + NADPH + H(+)</text>
        <dbReference type="Rhea" id="RHEA:53376"/>
        <dbReference type="Rhea" id="RHEA-COMP:13543"/>
        <dbReference type="Rhea" id="RHEA-COMP:13544"/>
        <dbReference type="ChEBI" id="CHEBI:15378"/>
        <dbReference type="ChEBI" id="CHEBI:57783"/>
        <dbReference type="ChEBI" id="CHEBI:58349"/>
        <dbReference type="ChEBI" id="CHEBI:65315"/>
        <dbReference type="ChEBI" id="CHEBI:74443"/>
    </reaction>
</comment>
<dbReference type="InterPro" id="IPR013785">
    <property type="entry name" value="Aldolase_TIM"/>
</dbReference>
<organism evidence="11 12">
    <name type="scientific">Shewanella electrodiphila</name>
    <dbReference type="NCBI Taxonomy" id="934143"/>
    <lineage>
        <taxon>Bacteria</taxon>
        <taxon>Pseudomonadati</taxon>
        <taxon>Pseudomonadota</taxon>
        <taxon>Gammaproteobacteria</taxon>
        <taxon>Alteromonadales</taxon>
        <taxon>Shewanellaceae</taxon>
        <taxon>Shewanella</taxon>
    </lineage>
</organism>
<comment type="catalytic activity">
    <reaction evidence="8">
        <text>5,6-dihydrouridine(16) in tRNA + NAD(+) = uridine(16) in tRNA + NADH + H(+)</text>
        <dbReference type="Rhea" id="RHEA:53380"/>
        <dbReference type="Rhea" id="RHEA-COMP:13543"/>
        <dbReference type="Rhea" id="RHEA-COMP:13544"/>
        <dbReference type="ChEBI" id="CHEBI:15378"/>
        <dbReference type="ChEBI" id="CHEBI:57540"/>
        <dbReference type="ChEBI" id="CHEBI:57945"/>
        <dbReference type="ChEBI" id="CHEBI:65315"/>
        <dbReference type="ChEBI" id="CHEBI:74443"/>
    </reaction>
</comment>
<feature type="site" description="Interacts with tRNA; defines subfamily-specific binding signature" evidence="8">
    <location>
        <position position="294"/>
    </location>
</feature>
<dbReference type="SUPFAM" id="SSF51395">
    <property type="entry name" value="FMN-linked oxidoreductases"/>
    <property type="match status" value="1"/>
</dbReference>
<evidence type="ECO:0000256" key="8">
    <source>
        <dbReference type="HAMAP-Rule" id="MF_02043"/>
    </source>
</evidence>
<feature type="site" description="Interacts with tRNA; defines subfamily-specific binding signature" evidence="8">
    <location>
        <position position="271"/>
    </location>
</feature>
<keyword evidence="3 8" id="KW-0288">FMN</keyword>
<dbReference type="PANTHER" id="PTHR11082">
    <property type="entry name" value="TRNA-DIHYDROURIDINE SYNTHASE"/>
    <property type="match status" value="1"/>
</dbReference>
<evidence type="ECO:0000256" key="6">
    <source>
        <dbReference type="ARBA" id="ARBA00022884"/>
    </source>
</evidence>
<dbReference type="InterPro" id="IPR042270">
    <property type="entry name" value="DusC_C"/>
</dbReference>
<feature type="site" description="Interacts with tRNA; defines subfamily-specific binding signature" evidence="8">
    <location>
        <position position="35"/>
    </location>
</feature>
<evidence type="ECO:0000256" key="3">
    <source>
        <dbReference type="ARBA" id="ARBA00022643"/>
    </source>
</evidence>
<keyword evidence="12" id="KW-1185">Reference proteome</keyword>
<comment type="function">
    <text evidence="8">Catalyzes the synthesis of 5,6-dihydrouridine (D), a modified base found in the D-loop of most tRNAs, via the reduction of the C5-C6 double bond in target uridines. Specifically modifies U16 in tRNAs.</text>
</comment>
<dbReference type="Gene3D" id="3.20.20.70">
    <property type="entry name" value="Aldolase class I"/>
    <property type="match status" value="1"/>
</dbReference>
<feature type="site" description="Interacts with tRNA" evidence="8">
    <location>
        <position position="278"/>
    </location>
</feature>
<feature type="site" description="Interacts with tRNA" evidence="8">
    <location>
        <position position="95"/>
    </location>
</feature>
<proteinExistence type="inferred from homology"/>
<evidence type="ECO:0000313" key="11">
    <source>
        <dbReference type="EMBL" id="MCL1044386.1"/>
    </source>
</evidence>
<feature type="binding site" evidence="8">
    <location>
        <begin position="199"/>
        <end position="201"/>
    </location>
    <ligand>
        <name>FMN</name>
        <dbReference type="ChEBI" id="CHEBI:58210"/>
    </ligand>
</feature>
<name>A0ABT0KKL9_9GAMM</name>
<protein>
    <recommendedName>
        <fullName evidence="8">tRNA-dihydrouridine(16) synthase</fullName>
        <ecNumber evidence="8">1.3.1.-</ecNumber>
    </recommendedName>
    <alternativeName>
        <fullName evidence="8">U16-specific dihydrouridine synthase</fullName>
        <shortName evidence="8">U16-specific Dus</shortName>
    </alternativeName>
    <alternativeName>
        <fullName evidence="8">tRNA-dihydrouridine synthase C</fullName>
    </alternativeName>
</protein>
<dbReference type="EMBL" id="JAKIKU010000001">
    <property type="protein sequence ID" value="MCL1044386.1"/>
    <property type="molecule type" value="Genomic_DNA"/>
</dbReference>
<keyword evidence="4 8" id="KW-0819">tRNA processing</keyword>
<gene>
    <name evidence="8" type="primary">dusC</name>
    <name evidence="11" type="ORF">L2737_03430</name>
</gene>
<feature type="binding site" evidence="8">
    <location>
        <begin position="223"/>
        <end position="224"/>
    </location>
    <ligand>
        <name>FMN</name>
        <dbReference type="ChEBI" id="CHEBI:58210"/>
    </ligand>
</feature>
<dbReference type="EC" id="1.3.1.-" evidence="8"/>
<sequence>MRVVLAPMEGVIDDLMREILSEINPYDLVVTEFVRVISQLLPEKVYYKLCPELHNGGFTASGTPVRIQLLGQHPSVMAENAQRAVELGSQGVDANFGCPAKMVNRSNGGAVLLQYPDTIHDIVKAMRDAVPAEQPVTAKIRLGFEDKSLFMENALAVYEAGATELAIHARSKVDGYKPPAYWEYITEVRERLPIPVIANGEIWNADDAKRCMEVTGCDNIMLGRGAMSLPNLAATIKDGVAPYTWSQTLSLLLSYTQKQLIGKKSDYYPARVKQWFTYLNKQYPEADILFRELRVMKTTDDIVAILEKAYEQNNK</sequence>
<keyword evidence="5 8" id="KW-0521">NADP</keyword>
<reference evidence="11 12" key="1">
    <citation type="submission" date="2022-01" db="EMBL/GenBank/DDBJ databases">
        <title>Whole genome-based taxonomy of the Shewanellaceae.</title>
        <authorList>
            <person name="Martin-Rodriguez A.J."/>
        </authorList>
    </citation>
    <scope>NUCLEOTIDE SEQUENCE [LARGE SCALE GENOMIC DNA]</scope>
    <source>
        <strain evidence="11 12">DSM 24955</strain>
    </source>
</reference>
<accession>A0ABT0KKL9</accession>
<comment type="cofactor">
    <cofactor evidence="8 9">
        <name>FMN</name>
        <dbReference type="ChEBI" id="CHEBI:58210"/>
    </cofactor>
</comment>
<comment type="caution">
    <text evidence="11">The sequence shown here is derived from an EMBL/GenBank/DDBJ whole genome shotgun (WGS) entry which is preliminary data.</text>
</comment>
<feature type="site" description="Interacts with tRNA" evidence="8">
    <location>
        <position position="176"/>
    </location>
</feature>
<dbReference type="PIRSF" id="PIRSF006621">
    <property type="entry name" value="Dus"/>
    <property type="match status" value="1"/>
</dbReference>
<keyword evidence="7 8" id="KW-0560">Oxidoreductase</keyword>
<keyword evidence="2 8" id="KW-0285">Flavoprotein</keyword>
<evidence type="ECO:0000256" key="4">
    <source>
        <dbReference type="ARBA" id="ARBA00022694"/>
    </source>
</evidence>
<evidence type="ECO:0000256" key="1">
    <source>
        <dbReference type="ARBA" id="ARBA00022555"/>
    </source>
</evidence>
<feature type="binding site" evidence="8">
    <location>
        <position position="139"/>
    </location>
    <ligand>
        <name>FMN</name>
        <dbReference type="ChEBI" id="CHEBI:58210"/>
    </ligand>
</feature>
<keyword evidence="1 8" id="KW-0820">tRNA-binding</keyword>
<dbReference type="InterPro" id="IPR001269">
    <property type="entry name" value="DUS_fam"/>
</dbReference>
<dbReference type="Pfam" id="PF01207">
    <property type="entry name" value="Dus"/>
    <property type="match status" value="1"/>
</dbReference>
<dbReference type="CDD" id="cd02801">
    <property type="entry name" value="DUS_like_FMN"/>
    <property type="match status" value="1"/>
</dbReference>
<feature type="site" description="Interacts with tRNA; defines subfamily-specific binding signature" evidence="8">
    <location>
        <position position="273"/>
    </location>
</feature>
<feature type="active site" description="Proton donor" evidence="8">
    <location>
        <position position="98"/>
    </location>
</feature>